<reference evidence="1 2" key="1">
    <citation type="submission" date="2011-02" db="EMBL/GenBank/DDBJ databases">
        <authorList>
            <person name="Weinstock G."/>
            <person name="Sodergren E."/>
            <person name="Clifton S."/>
            <person name="Fulton L."/>
            <person name="Fulton B."/>
            <person name="Courtney L."/>
            <person name="Fronick C."/>
            <person name="Harrison M."/>
            <person name="Strong C."/>
            <person name="Farmer C."/>
            <person name="Delahaunty K."/>
            <person name="Markovic C."/>
            <person name="Hall O."/>
            <person name="Minx P."/>
            <person name="Tomlinson C."/>
            <person name="Mitreva M."/>
            <person name="Hou S."/>
            <person name="Chen J."/>
            <person name="Wollam A."/>
            <person name="Pepin K.H."/>
            <person name="Johnson M."/>
            <person name="Bhonagiri V."/>
            <person name="Zhang X."/>
            <person name="Suruliraj S."/>
            <person name="Warren W."/>
            <person name="Chinwalla A."/>
            <person name="Mardis E.R."/>
            <person name="Wilson R.K."/>
        </authorList>
    </citation>
    <scope>NUCLEOTIDE SEQUENCE [LARGE SCALE GENOMIC DNA]</scope>
    <source>
        <strain evidence="1 2">YIT 12057</strain>
    </source>
</reference>
<name>F3PYX8_9BACE</name>
<comment type="caution">
    <text evidence="1">The sequence shown here is derived from an EMBL/GenBank/DDBJ whole genome shotgun (WGS) entry which is preliminary data.</text>
</comment>
<dbReference type="Proteomes" id="UP000003416">
    <property type="component" value="Unassembled WGS sequence"/>
</dbReference>
<protein>
    <recommendedName>
        <fullName evidence="3">DUF5017 domain-containing protein</fullName>
    </recommendedName>
</protein>
<dbReference type="NCBIfam" id="NF038128">
    <property type="entry name" value="choice_anch_J"/>
    <property type="match status" value="1"/>
</dbReference>
<organism evidence="1 2">
    <name type="scientific">Bacteroides fluxus YIT 12057</name>
    <dbReference type="NCBI Taxonomy" id="763034"/>
    <lineage>
        <taxon>Bacteria</taxon>
        <taxon>Pseudomonadati</taxon>
        <taxon>Bacteroidota</taxon>
        <taxon>Bacteroidia</taxon>
        <taxon>Bacteroidales</taxon>
        <taxon>Bacteroidaceae</taxon>
        <taxon>Bacteroides</taxon>
    </lineage>
</organism>
<dbReference type="RefSeq" id="WP_009127104.1">
    <property type="nucleotide sequence ID" value="NZ_GL882697.1"/>
</dbReference>
<dbReference type="GeneID" id="86051251"/>
<dbReference type="eggNOG" id="ENOG502ZBRY">
    <property type="taxonomic scope" value="Bacteria"/>
</dbReference>
<accession>F3PYX8</accession>
<dbReference type="HOGENOM" id="CLU_433915_0_0_10"/>
<sequence length="648" mass="72011">MKRKYIFPLMASVLLLGACDYIEDDFEGSEKFDRPTYVFKKDYTLTEADYTQIGGYKAKDVLSYLGKEFNNEEEEKAYLNEVAAGLSAAKTENALADRASDIISLFLSKTWYSADNGSSVKVTYNKKAATTDMEKAINAASIYKVSNADYEQAWGAAFNFFTPIESASKHVPGFLKAAYTDAAEGDMVLVDYNYSTEEPIGSASAINETFEGLWDATVSSAAIDGWANITTKGTYSWQGRIYNGNNYLQQSAYKHDGELETYMITPELNIAQGMHLTFDACYGNYVEKGGRLTLLYTENLESDTKEAVGAATWVDITSAVNIPVPTGTYGVLDNVCDYDLSALAGKKIRIAFRYNGDGASGATTTIQLDNVVVKSAASGEADNKYEAMAGLFRFDGSDWKAFTDAVVLNLADYKAMGGKYDNFSSSMLPADYLPAYLKTNYPYAQEDAKYTVVYKYYDGKNTSVNCSSYSYMSGNWHSAAVEVVTDQFVLSNGKWNFDPSTVITLPVEKGNEEVSTFYQTITDWVKENYPKYVTGYGNNDYYYGGSAYQNNFDFRLSAWKGQGTYNDVSDEELKALMWKRLPESFIHALETLYSSVAPIEGIDVIYTINFGIYAADGVTTNTTTWTIQYKVIEKGKFEYVAESLKEVK</sequence>
<evidence type="ECO:0000313" key="1">
    <source>
        <dbReference type="EMBL" id="EGF49301.1"/>
    </source>
</evidence>
<proteinExistence type="predicted"/>
<dbReference type="PROSITE" id="PS51257">
    <property type="entry name" value="PROKAR_LIPOPROTEIN"/>
    <property type="match status" value="1"/>
</dbReference>
<dbReference type="EMBL" id="AFBN01000115">
    <property type="protein sequence ID" value="EGF49301.1"/>
    <property type="molecule type" value="Genomic_DNA"/>
</dbReference>
<gene>
    <name evidence="1" type="ORF">HMPREF9446_03937</name>
</gene>
<dbReference type="AlphaFoldDB" id="F3PYX8"/>
<dbReference type="STRING" id="763034.HMPREF9446_03937"/>
<evidence type="ECO:0000313" key="2">
    <source>
        <dbReference type="Proteomes" id="UP000003416"/>
    </source>
</evidence>
<keyword evidence="2" id="KW-1185">Reference proteome</keyword>
<evidence type="ECO:0008006" key="3">
    <source>
        <dbReference type="Google" id="ProtNLM"/>
    </source>
</evidence>